<proteinExistence type="predicted"/>
<sequence length="127" mass="14218">MSGAKQLVQKEIEDNFVMVFSKSYCPYCSATKKLFSELEPTLEDGKTYKVIELDQRDDGSDIQNYIAQEYGQRTVPQVFINGCGQHFLTDLYAQDFIGGNSDVQALKGKKLNDLLKAAKKTAAEHKA</sequence>
<gene>
    <name evidence="1" type="ORF">QFC21_001425</name>
</gene>
<keyword evidence="2" id="KW-1185">Reference proteome</keyword>
<accession>A0ACC2W4P3</accession>
<comment type="caution">
    <text evidence="1">The sequence shown here is derived from an EMBL/GenBank/DDBJ whole genome shotgun (WGS) entry which is preliminary data.</text>
</comment>
<evidence type="ECO:0000313" key="2">
    <source>
        <dbReference type="Proteomes" id="UP001227268"/>
    </source>
</evidence>
<reference evidence="1" key="1">
    <citation type="submission" date="2023-04" db="EMBL/GenBank/DDBJ databases">
        <title>Draft Genome sequencing of Naganishia species isolated from polar environments using Oxford Nanopore Technology.</title>
        <authorList>
            <person name="Leo P."/>
            <person name="Venkateswaran K."/>
        </authorList>
    </citation>
    <scope>NUCLEOTIDE SEQUENCE</scope>
    <source>
        <strain evidence="1">MNA-CCFEE 5423</strain>
    </source>
</reference>
<dbReference type="EMBL" id="JASBWT010000003">
    <property type="protein sequence ID" value="KAJ9106280.1"/>
    <property type="molecule type" value="Genomic_DNA"/>
</dbReference>
<protein>
    <submittedName>
        <fullName evidence="1">Uncharacterized protein</fullName>
    </submittedName>
</protein>
<name>A0ACC2W4P3_9TREE</name>
<dbReference type="Proteomes" id="UP001227268">
    <property type="component" value="Unassembled WGS sequence"/>
</dbReference>
<organism evidence="1 2">
    <name type="scientific">Naganishia friedmannii</name>
    <dbReference type="NCBI Taxonomy" id="89922"/>
    <lineage>
        <taxon>Eukaryota</taxon>
        <taxon>Fungi</taxon>
        <taxon>Dikarya</taxon>
        <taxon>Basidiomycota</taxon>
        <taxon>Agaricomycotina</taxon>
        <taxon>Tremellomycetes</taxon>
        <taxon>Filobasidiales</taxon>
        <taxon>Filobasidiaceae</taxon>
        <taxon>Naganishia</taxon>
    </lineage>
</organism>
<evidence type="ECO:0000313" key="1">
    <source>
        <dbReference type="EMBL" id="KAJ9106280.1"/>
    </source>
</evidence>